<evidence type="ECO:0008006" key="5">
    <source>
        <dbReference type="Google" id="ProtNLM"/>
    </source>
</evidence>
<evidence type="ECO:0000313" key="4">
    <source>
        <dbReference type="Proteomes" id="UP000185680"/>
    </source>
</evidence>
<protein>
    <recommendedName>
        <fullName evidence="5">LicD family protein</fullName>
    </recommendedName>
</protein>
<evidence type="ECO:0000313" key="2">
    <source>
        <dbReference type="EMBL" id="OAD41182.1"/>
    </source>
</evidence>
<dbReference type="Proteomes" id="UP000185680">
    <property type="component" value="Chromosome"/>
</dbReference>
<dbReference type="EMBL" id="LVWD01000026">
    <property type="protein sequence ID" value="OAD41182.1"/>
    <property type="molecule type" value="Genomic_DNA"/>
</dbReference>
<dbReference type="PANTHER" id="PTHR43404:SF1">
    <property type="entry name" value="MNN4P"/>
    <property type="match status" value="1"/>
</dbReference>
<dbReference type="OrthoDB" id="9802794at2"/>
<dbReference type="PANTHER" id="PTHR43404">
    <property type="entry name" value="LIPOPOLYSACCHARIDE CHOLINEPHOSPHOTRANSFERASE LICD"/>
    <property type="match status" value="1"/>
</dbReference>
<dbReference type="STRING" id="1763535.LPB072_04590"/>
<evidence type="ECO:0000313" key="1">
    <source>
        <dbReference type="EMBL" id="AOW12236.1"/>
    </source>
</evidence>
<dbReference type="AlphaFoldDB" id="A0A162P466"/>
<reference evidence="1 4" key="2">
    <citation type="submission" date="2016-10" db="EMBL/GenBank/DDBJ databases">
        <title>Hydorgenophaga sp. LPB0072 isolated from gastropod.</title>
        <authorList>
            <person name="Kim E."/>
            <person name="Yi H."/>
        </authorList>
    </citation>
    <scope>NUCLEOTIDE SEQUENCE [LARGE SCALE GENOMIC DNA]</scope>
    <source>
        <strain evidence="1 4">LPB0072</strain>
    </source>
</reference>
<dbReference type="KEGG" id="hyl:LPB072_04590"/>
<dbReference type="RefSeq" id="WP_066092201.1">
    <property type="nucleotide sequence ID" value="NZ_CP017476.1"/>
</dbReference>
<gene>
    <name evidence="1" type="ORF">LPB072_04590</name>
    <name evidence="2" type="ORF">LPB72_14840</name>
</gene>
<accession>A0A162P466</accession>
<reference evidence="2 3" key="1">
    <citation type="submission" date="2016-02" db="EMBL/GenBank/DDBJ databases">
        <title>Draft genome sequence of Hydrogenophaga sp. LPB0072.</title>
        <authorList>
            <person name="Shin S.-K."/>
            <person name="Yi H."/>
        </authorList>
    </citation>
    <scope>NUCLEOTIDE SEQUENCE [LARGE SCALE GENOMIC DNA]</scope>
    <source>
        <strain evidence="2 3">LPB0072</strain>
    </source>
</reference>
<sequence>MFDEEFPRLRVIDACLQEQRYEELQDLTEAEAQRGLISVQTLNAARCMRSPAVVIYLASICVANLPETEVAERWLAVYQSIGQRKFTPDFERLCANKPLGAVVEVVMGLGSAQALPFDHFAWRSPQDWHDATECAMDFQLYDTVLAMLKALMSKKLDAVAWLNLARAMFSRQESIRRCPQMESLGESYLLIRDQLPRQVKALGKVRSSLALYATRAFALAGVHDRVMDTAPLADTRDDRYFAQYEMARAMCRMQRLPESIERLDNLLVTMSRYHRDHGLPVQGALKPAVQAPVFDVSQASNALVELQDLLQGVGQKAFLVSGTLLGYAREGQLLAHDKDIDVGIVGWEDQFAVAEVLFQSGRFEIDLGRLHGARSYHLPVRHKATRVHIDIFIYHPENGKWVTGVDSDFGYLQKFAFTPFGLKKVQFLGIDFYVPDDVEKKLEENFGNWRESDPCYISHLESPSTVDVGGLEYQVVARLRALEAMASGNGNKLSRVVTLMERLSDHPHSIRGQALAALNAYLSTQQQVEVAHAA</sequence>
<dbReference type="EMBL" id="CP017476">
    <property type="protein sequence ID" value="AOW12236.1"/>
    <property type="molecule type" value="Genomic_DNA"/>
</dbReference>
<proteinExistence type="predicted"/>
<keyword evidence="3" id="KW-1185">Reference proteome</keyword>
<evidence type="ECO:0000313" key="3">
    <source>
        <dbReference type="Proteomes" id="UP000185657"/>
    </source>
</evidence>
<name>A0A162P466_9BURK</name>
<dbReference type="Proteomes" id="UP000185657">
    <property type="component" value="Unassembled WGS sequence"/>
</dbReference>
<organism evidence="1 4">
    <name type="scientific">Hydrogenophaga crassostreae</name>
    <dbReference type="NCBI Taxonomy" id="1763535"/>
    <lineage>
        <taxon>Bacteria</taxon>
        <taxon>Pseudomonadati</taxon>
        <taxon>Pseudomonadota</taxon>
        <taxon>Betaproteobacteria</taxon>
        <taxon>Burkholderiales</taxon>
        <taxon>Comamonadaceae</taxon>
        <taxon>Hydrogenophaga</taxon>
    </lineage>
</organism>
<dbReference type="InterPro" id="IPR052942">
    <property type="entry name" value="LPS_cholinephosphotransferase"/>
</dbReference>